<reference evidence="1 2" key="1">
    <citation type="journal article" date="2014" name="Agronomy (Basel)">
        <title>A Draft Genome Sequence for Ensete ventricosum, the Drought-Tolerant Tree Against Hunger.</title>
        <authorList>
            <person name="Harrison J."/>
            <person name="Moore K.A."/>
            <person name="Paszkiewicz K."/>
            <person name="Jones T."/>
            <person name="Grant M."/>
            <person name="Ambacheew D."/>
            <person name="Muzemil S."/>
            <person name="Studholme D.J."/>
        </authorList>
    </citation>
    <scope>NUCLEOTIDE SEQUENCE [LARGE SCALE GENOMIC DNA]</scope>
</reference>
<evidence type="ECO:0000313" key="1">
    <source>
        <dbReference type="EMBL" id="RRT43581.1"/>
    </source>
</evidence>
<sequence>MKQLLQHPCQQRCKGGSNSIRRCSDVFHAREEMMICFMEFRGCGSWALLEGSHGEFFCTGNVQTKECLSKGSVSDRSQRQRRLQRMQPLCWQSIDAAIGKGPSHRRNSGEERGEIDRLRNNEDALVQLEKSVQLTRDPHRSPTLHVVLATASATPPHPLPVTLGPT</sequence>
<name>A0A426XWA0_ENSVE</name>
<proteinExistence type="predicted"/>
<dbReference type="AlphaFoldDB" id="A0A426XWA0"/>
<evidence type="ECO:0000313" key="2">
    <source>
        <dbReference type="Proteomes" id="UP000287651"/>
    </source>
</evidence>
<comment type="caution">
    <text evidence="1">The sequence shown here is derived from an EMBL/GenBank/DDBJ whole genome shotgun (WGS) entry which is preliminary data.</text>
</comment>
<gene>
    <name evidence="1" type="ORF">B296_00029823</name>
</gene>
<dbReference type="EMBL" id="AMZH03017046">
    <property type="protein sequence ID" value="RRT43581.1"/>
    <property type="molecule type" value="Genomic_DNA"/>
</dbReference>
<organism evidence="1 2">
    <name type="scientific">Ensete ventricosum</name>
    <name type="common">Abyssinian banana</name>
    <name type="synonym">Musa ensete</name>
    <dbReference type="NCBI Taxonomy" id="4639"/>
    <lineage>
        <taxon>Eukaryota</taxon>
        <taxon>Viridiplantae</taxon>
        <taxon>Streptophyta</taxon>
        <taxon>Embryophyta</taxon>
        <taxon>Tracheophyta</taxon>
        <taxon>Spermatophyta</taxon>
        <taxon>Magnoliopsida</taxon>
        <taxon>Liliopsida</taxon>
        <taxon>Zingiberales</taxon>
        <taxon>Musaceae</taxon>
        <taxon>Ensete</taxon>
    </lineage>
</organism>
<protein>
    <submittedName>
        <fullName evidence="1">Uncharacterized protein</fullName>
    </submittedName>
</protein>
<dbReference type="Proteomes" id="UP000287651">
    <property type="component" value="Unassembled WGS sequence"/>
</dbReference>
<accession>A0A426XWA0</accession>